<name>A0A0V0HPN3_SOLCH</name>
<reference evidence="1" key="1">
    <citation type="submission" date="2015-12" db="EMBL/GenBank/DDBJ databases">
        <title>Gene expression during late stages of embryo sac development: a critical building block for successful pollen-pistil interactions.</title>
        <authorList>
            <person name="Liu Y."/>
            <person name="Joly V."/>
            <person name="Sabar M."/>
            <person name="Matton D.P."/>
        </authorList>
    </citation>
    <scope>NUCLEOTIDE SEQUENCE</scope>
</reference>
<evidence type="ECO:0000313" key="1">
    <source>
        <dbReference type="EMBL" id="JAP21435.1"/>
    </source>
</evidence>
<organism evidence="1">
    <name type="scientific">Solanum chacoense</name>
    <name type="common">Chaco potato</name>
    <dbReference type="NCBI Taxonomy" id="4108"/>
    <lineage>
        <taxon>Eukaryota</taxon>
        <taxon>Viridiplantae</taxon>
        <taxon>Streptophyta</taxon>
        <taxon>Embryophyta</taxon>
        <taxon>Tracheophyta</taxon>
        <taxon>Spermatophyta</taxon>
        <taxon>Magnoliopsida</taxon>
        <taxon>eudicotyledons</taxon>
        <taxon>Gunneridae</taxon>
        <taxon>Pentapetalae</taxon>
        <taxon>asterids</taxon>
        <taxon>lamiids</taxon>
        <taxon>Solanales</taxon>
        <taxon>Solanaceae</taxon>
        <taxon>Solanoideae</taxon>
        <taxon>Solaneae</taxon>
        <taxon>Solanum</taxon>
    </lineage>
</organism>
<proteinExistence type="predicted"/>
<sequence length="109" mass="12250">MAEDKGTYTSYKSDRCQVPFSREQMSITTAVIKSRNGNIKVIDRMDDQEDSLPKRCVVGYCGEGFNKLDENIMVTHFCSNLQTNTWRSKPYKGNGVGRTATSIWNGGTL</sequence>
<dbReference type="AlphaFoldDB" id="A0A0V0HPN3"/>
<dbReference type="EMBL" id="GEDG01017697">
    <property type="protein sequence ID" value="JAP21435.1"/>
    <property type="molecule type" value="Transcribed_RNA"/>
</dbReference>
<protein>
    <submittedName>
        <fullName evidence="1">Putative ovule protein</fullName>
    </submittedName>
</protein>
<accession>A0A0V0HPN3</accession>